<dbReference type="AlphaFoldDB" id="A0A016VAB0"/>
<feature type="region of interest" description="Disordered" evidence="1">
    <location>
        <begin position="1"/>
        <end position="26"/>
    </location>
</feature>
<comment type="caution">
    <text evidence="2">The sequence shown here is derived from an EMBL/GenBank/DDBJ whole genome shotgun (WGS) entry which is preliminary data.</text>
</comment>
<keyword evidence="3" id="KW-1185">Reference proteome</keyword>
<dbReference type="EMBL" id="JARK01001350">
    <property type="protein sequence ID" value="EYC24385.1"/>
    <property type="molecule type" value="Genomic_DNA"/>
</dbReference>
<gene>
    <name evidence="2" type="primary">Acey_s0014.g2479</name>
    <name evidence="2" type="ORF">Y032_0014g2479</name>
</gene>
<proteinExistence type="predicted"/>
<name>A0A016VAB0_9BILA</name>
<protein>
    <submittedName>
        <fullName evidence="2">Uncharacterized protein</fullName>
    </submittedName>
</protein>
<evidence type="ECO:0000313" key="2">
    <source>
        <dbReference type="EMBL" id="EYC24385.1"/>
    </source>
</evidence>
<accession>A0A016VAB0</accession>
<dbReference type="Proteomes" id="UP000024635">
    <property type="component" value="Unassembled WGS sequence"/>
</dbReference>
<organism evidence="2 3">
    <name type="scientific">Ancylostoma ceylanicum</name>
    <dbReference type="NCBI Taxonomy" id="53326"/>
    <lineage>
        <taxon>Eukaryota</taxon>
        <taxon>Metazoa</taxon>
        <taxon>Ecdysozoa</taxon>
        <taxon>Nematoda</taxon>
        <taxon>Chromadorea</taxon>
        <taxon>Rhabditida</taxon>
        <taxon>Rhabditina</taxon>
        <taxon>Rhabditomorpha</taxon>
        <taxon>Strongyloidea</taxon>
        <taxon>Ancylostomatidae</taxon>
        <taxon>Ancylostomatinae</taxon>
        <taxon>Ancylostoma</taxon>
    </lineage>
</organism>
<reference evidence="3" key="1">
    <citation type="journal article" date="2015" name="Nat. Genet.">
        <title>The genome and transcriptome of the zoonotic hookworm Ancylostoma ceylanicum identify infection-specific gene families.</title>
        <authorList>
            <person name="Schwarz E.M."/>
            <person name="Hu Y."/>
            <person name="Antoshechkin I."/>
            <person name="Miller M.M."/>
            <person name="Sternberg P.W."/>
            <person name="Aroian R.V."/>
        </authorList>
    </citation>
    <scope>NUCLEOTIDE SEQUENCE</scope>
    <source>
        <strain evidence="3">HY135</strain>
    </source>
</reference>
<evidence type="ECO:0000256" key="1">
    <source>
        <dbReference type="SAM" id="MobiDB-lite"/>
    </source>
</evidence>
<evidence type="ECO:0000313" key="3">
    <source>
        <dbReference type="Proteomes" id="UP000024635"/>
    </source>
</evidence>
<sequence length="86" mass="9362">MHHATPEAALDGGPSRMRKSPGKSRPGCIVEIAQDKCDDTSADDGISLQQAKIMAMDRSRWKAFTKNSHYPVAPTTAIHTIVSQNK</sequence>